<dbReference type="Pfam" id="PF05305">
    <property type="entry name" value="DUF732"/>
    <property type="match status" value="1"/>
</dbReference>
<proteinExistence type="predicted"/>
<comment type="caution">
    <text evidence="2">The sequence shown here is derived from an EMBL/GenBank/DDBJ whole genome shotgun (WGS) entry which is preliminary data.</text>
</comment>
<name>A0A8H2J9P9_MYCMU</name>
<dbReference type="AlphaFoldDB" id="A0A8H2J9P9"/>
<gene>
    <name evidence="2" type="ORF">C1S78_02140</name>
</gene>
<dbReference type="InterPro" id="IPR007969">
    <property type="entry name" value="DUF732"/>
</dbReference>
<feature type="domain" description="DUF732" evidence="1">
    <location>
        <begin position="71"/>
        <end position="141"/>
    </location>
</feature>
<reference evidence="2" key="1">
    <citation type="submission" date="2018-01" db="EMBL/GenBank/DDBJ databases">
        <title>Comparative genomics of Mycobacterium mucogenicum and Mycobacterium neoaurum clade members emphasizing tRNA and non-coding RNA.</title>
        <authorList>
            <person name="Behra P.R.K."/>
            <person name="Pettersson B.M.F."/>
            <person name="Das S."/>
            <person name="Dasgupta S."/>
            <person name="Kirsebom L.A."/>
        </authorList>
    </citation>
    <scope>NUCLEOTIDE SEQUENCE</scope>
    <source>
        <strain evidence="2">DSM 44124</strain>
    </source>
</reference>
<evidence type="ECO:0000259" key="1">
    <source>
        <dbReference type="Pfam" id="PF05305"/>
    </source>
</evidence>
<dbReference type="EMBL" id="POTL01000001">
    <property type="protein sequence ID" value="TLH51311.1"/>
    <property type="molecule type" value="Genomic_DNA"/>
</dbReference>
<sequence>MRSKYMTLTFLKKFRWSSPSDSVRDRRASRSLSANRSCRGIRMKRTRTAALFAAVSSAAAIVMAVPAHADDQIDPMFLQAVHDKGILMPNSTALKLAHGTCSAMRSGGVNSALTYLKKNAANLSNDDAVKFGGLAIYAYCRELTPKGQ</sequence>
<protein>
    <submittedName>
        <fullName evidence="2">DUF732 domain-containing protein</fullName>
    </submittedName>
</protein>
<evidence type="ECO:0000313" key="2">
    <source>
        <dbReference type="EMBL" id="TLH51311.1"/>
    </source>
</evidence>
<organism evidence="2">
    <name type="scientific">Mycolicibacterium mucogenicum DSM 44124</name>
    <dbReference type="NCBI Taxonomy" id="1226753"/>
    <lineage>
        <taxon>Bacteria</taxon>
        <taxon>Bacillati</taxon>
        <taxon>Actinomycetota</taxon>
        <taxon>Actinomycetes</taxon>
        <taxon>Mycobacteriales</taxon>
        <taxon>Mycobacteriaceae</taxon>
        <taxon>Mycolicibacterium</taxon>
    </lineage>
</organism>
<accession>A0A8H2J9P9</accession>